<organism evidence="2 3">
    <name type="scientific">Paenibacillus anseongense</name>
    <dbReference type="NCBI Taxonomy" id="2682845"/>
    <lineage>
        <taxon>Bacteria</taxon>
        <taxon>Bacillati</taxon>
        <taxon>Bacillota</taxon>
        <taxon>Bacilli</taxon>
        <taxon>Bacillales</taxon>
        <taxon>Paenibacillaceae</taxon>
        <taxon>Paenibacillus</taxon>
    </lineage>
</organism>
<keyword evidence="3" id="KW-1185">Reference proteome</keyword>
<accession>A0ABW9UBI3</accession>
<dbReference type="Gene3D" id="1.10.1330.10">
    <property type="entry name" value="Dockerin domain"/>
    <property type="match status" value="1"/>
</dbReference>
<dbReference type="PROSITE" id="PS00018">
    <property type="entry name" value="EF_HAND_1"/>
    <property type="match status" value="1"/>
</dbReference>
<dbReference type="Proteomes" id="UP000467637">
    <property type="component" value="Unassembled WGS sequence"/>
</dbReference>
<feature type="domain" description="Cohesin" evidence="1">
    <location>
        <begin position="148"/>
        <end position="273"/>
    </location>
</feature>
<dbReference type="InterPro" id="IPR002102">
    <property type="entry name" value="Cohesin_dom"/>
</dbReference>
<dbReference type="Gene3D" id="2.60.40.680">
    <property type="match status" value="1"/>
</dbReference>
<evidence type="ECO:0000313" key="2">
    <source>
        <dbReference type="EMBL" id="MVQ36599.1"/>
    </source>
</evidence>
<reference evidence="2 3" key="1">
    <citation type="submission" date="2019-12" db="EMBL/GenBank/DDBJ databases">
        <authorList>
            <person name="Huq M.A."/>
        </authorList>
    </citation>
    <scope>NUCLEOTIDE SEQUENCE [LARGE SCALE GENOMIC DNA]</scope>
    <source>
        <strain evidence="2 3">MAH-34</strain>
    </source>
</reference>
<dbReference type="InterPro" id="IPR008965">
    <property type="entry name" value="CBM2/CBM3_carb-bd_dom_sf"/>
</dbReference>
<dbReference type="Pfam" id="PF07554">
    <property type="entry name" value="FIVAR"/>
    <property type="match status" value="2"/>
</dbReference>
<dbReference type="Pfam" id="PF00963">
    <property type="entry name" value="Cohesin"/>
    <property type="match status" value="1"/>
</dbReference>
<evidence type="ECO:0000259" key="1">
    <source>
        <dbReference type="Pfam" id="PF00963"/>
    </source>
</evidence>
<evidence type="ECO:0000313" key="3">
    <source>
        <dbReference type="Proteomes" id="UP000467637"/>
    </source>
</evidence>
<dbReference type="EMBL" id="WSEM01000016">
    <property type="protein sequence ID" value="MVQ36599.1"/>
    <property type="molecule type" value="Genomic_DNA"/>
</dbReference>
<sequence length="509" mass="52992">MSYREGGERVSKRIISVVATLAMLICMLAIVPAPKAAAAGTTAEINHVETAIDQTTQKVTFHGEISLGMGKDVTMMVNNPQGQLEYLNQTSSGEGGHFSFTYSPNGWLGGTYTFKIGGEGVAIPYAGSFQLASTGSPSATLTGPSSVLGGQPVDLKLGVSNQSSTFSILNVVLNYDPNLLHFDTVTHNGLVSLAEASIGSLKENFKVLVTGVKPEKGQVLILMSSIGSGNEVAGGDLLSLHAKANQVTTSVTTNVYVSDAAVSSNGAKVELDGASLSLQIHTLDKEALSTLIASAQSQHDAAVEGTHIGQYPSGSKQTLQLAINDAKVVRDNAAATEAEVQSALSSLDAALRTFINSVITTTDPEPGQADKEALGALLVSAQSKLDAVVVGTKVGQYASESKATLQAAVTRAKAVFDNASATQAQVDAAKDELASALQVFSNSIITLVPGATKITINDLSLIAKYYGTTSNDANWSLIEKADINNSNSIDIQDLAAVARMIIDEWLTEE</sequence>
<dbReference type="InterPro" id="IPR036439">
    <property type="entry name" value="Dockerin_dom_sf"/>
</dbReference>
<dbReference type="SUPFAM" id="SSF49384">
    <property type="entry name" value="Carbohydrate-binding domain"/>
    <property type="match status" value="1"/>
</dbReference>
<gene>
    <name evidence="2" type="ORF">GON05_18480</name>
</gene>
<dbReference type="Gene3D" id="1.20.1270.90">
    <property type="entry name" value="AF1782-like"/>
    <property type="match status" value="2"/>
</dbReference>
<dbReference type="InterPro" id="IPR018247">
    <property type="entry name" value="EF_Hand_1_Ca_BS"/>
</dbReference>
<name>A0ABW9UBI3_9BACL</name>
<protein>
    <recommendedName>
        <fullName evidence="1">Cohesin domain-containing protein</fullName>
    </recommendedName>
</protein>
<dbReference type="SUPFAM" id="SSF63446">
    <property type="entry name" value="Type I dockerin domain"/>
    <property type="match status" value="1"/>
</dbReference>
<comment type="caution">
    <text evidence="2">The sequence shown here is derived from an EMBL/GenBank/DDBJ whole genome shotgun (WGS) entry which is preliminary data.</text>
</comment>
<proteinExistence type="predicted"/>